<feature type="non-terminal residue" evidence="2">
    <location>
        <position position="1"/>
    </location>
</feature>
<feature type="non-terminal residue" evidence="2">
    <location>
        <position position="195"/>
    </location>
</feature>
<evidence type="ECO:0000313" key="3">
    <source>
        <dbReference type="Proteomes" id="UP000054279"/>
    </source>
</evidence>
<sequence>MSLPMNHIEAAPSLNAEDTIGLEEHALSPSKRRQTQERQIALKAIAVCISVGFLLIIATFILLLLAWFNESPTQPGVNEWMVSTHMTAEAIWALLYVSVYQMFWIVPLQDFALRRGDYYIDSEADLLKGTMNEKKKKKKITPKSLSLLILHSVLWAVGRYLVISTSEMDQVSSPHIFWLTNGLSLFIPFVVGYIL</sequence>
<keyword evidence="3" id="KW-1185">Reference proteome</keyword>
<proteinExistence type="predicted"/>
<evidence type="ECO:0000256" key="1">
    <source>
        <dbReference type="SAM" id="Phobius"/>
    </source>
</evidence>
<evidence type="ECO:0000313" key="2">
    <source>
        <dbReference type="EMBL" id="KIJ25818.1"/>
    </source>
</evidence>
<feature type="transmembrane region" description="Helical" evidence="1">
    <location>
        <begin position="175"/>
        <end position="194"/>
    </location>
</feature>
<feature type="transmembrane region" description="Helical" evidence="1">
    <location>
        <begin position="144"/>
        <end position="163"/>
    </location>
</feature>
<organism evidence="2 3">
    <name type="scientific">Sphaerobolus stellatus (strain SS14)</name>
    <dbReference type="NCBI Taxonomy" id="990650"/>
    <lineage>
        <taxon>Eukaryota</taxon>
        <taxon>Fungi</taxon>
        <taxon>Dikarya</taxon>
        <taxon>Basidiomycota</taxon>
        <taxon>Agaricomycotina</taxon>
        <taxon>Agaricomycetes</taxon>
        <taxon>Phallomycetidae</taxon>
        <taxon>Geastrales</taxon>
        <taxon>Sphaerobolaceae</taxon>
        <taxon>Sphaerobolus</taxon>
    </lineage>
</organism>
<dbReference type="Proteomes" id="UP000054279">
    <property type="component" value="Unassembled WGS sequence"/>
</dbReference>
<keyword evidence="1" id="KW-0812">Transmembrane</keyword>
<accession>A0A0C9T9T5</accession>
<name>A0A0C9T9T5_SPHS4</name>
<dbReference type="HOGENOM" id="CLU_1399406_0_0_1"/>
<dbReference type="EMBL" id="KN837397">
    <property type="protein sequence ID" value="KIJ25818.1"/>
    <property type="molecule type" value="Genomic_DNA"/>
</dbReference>
<feature type="transmembrane region" description="Helical" evidence="1">
    <location>
        <begin position="40"/>
        <end position="68"/>
    </location>
</feature>
<keyword evidence="1" id="KW-1133">Transmembrane helix</keyword>
<feature type="transmembrane region" description="Helical" evidence="1">
    <location>
        <begin position="88"/>
        <end position="106"/>
    </location>
</feature>
<keyword evidence="1" id="KW-0472">Membrane</keyword>
<gene>
    <name evidence="2" type="ORF">M422DRAFT_38468</name>
</gene>
<protein>
    <submittedName>
        <fullName evidence="2">Uncharacterized protein</fullName>
    </submittedName>
</protein>
<reference evidence="2 3" key="1">
    <citation type="submission" date="2014-06" db="EMBL/GenBank/DDBJ databases">
        <title>Evolutionary Origins and Diversification of the Mycorrhizal Mutualists.</title>
        <authorList>
            <consortium name="DOE Joint Genome Institute"/>
            <consortium name="Mycorrhizal Genomics Consortium"/>
            <person name="Kohler A."/>
            <person name="Kuo A."/>
            <person name="Nagy L.G."/>
            <person name="Floudas D."/>
            <person name="Copeland A."/>
            <person name="Barry K.W."/>
            <person name="Cichocki N."/>
            <person name="Veneault-Fourrey C."/>
            <person name="LaButti K."/>
            <person name="Lindquist E.A."/>
            <person name="Lipzen A."/>
            <person name="Lundell T."/>
            <person name="Morin E."/>
            <person name="Murat C."/>
            <person name="Riley R."/>
            <person name="Ohm R."/>
            <person name="Sun H."/>
            <person name="Tunlid A."/>
            <person name="Henrissat B."/>
            <person name="Grigoriev I.V."/>
            <person name="Hibbett D.S."/>
            <person name="Martin F."/>
        </authorList>
    </citation>
    <scope>NUCLEOTIDE SEQUENCE [LARGE SCALE GENOMIC DNA]</scope>
    <source>
        <strain evidence="2 3">SS14</strain>
    </source>
</reference>
<dbReference type="AlphaFoldDB" id="A0A0C9T9T5"/>